<evidence type="ECO:0000313" key="2">
    <source>
        <dbReference type="EMBL" id="KAG8465004.1"/>
    </source>
</evidence>
<proteinExistence type="predicted"/>
<dbReference type="Pfam" id="PF13374">
    <property type="entry name" value="TPR_10"/>
    <property type="match status" value="3"/>
</dbReference>
<dbReference type="Proteomes" id="UP000751190">
    <property type="component" value="Unassembled WGS sequence"/>
</dbReference>
<accession>A0A8J5XQY4</accession>
<keyword evidence="1" id="KW-0175">Coiled coil</keyword>
<dbReference type="Gene3D" id="1.25.40.10">
    <property type="entry name" value="Tetratricopeptide repeat domain"/>
    <property type="match status" value="4"/>
</dbReference>
<feature type="coiled-coil region" evidence="1">
    <location>
        <begin position="849"/>
        <end position="876"/>
    </location>
</feature>
<dbReference type="SUPFAM" id="SSF48452">
    <property type="entry name" value="TPR-like"/>
    <property type="match status" value="4"/>
</dbReference>
<dbReference type="PANTHER" id="PTHR46082:SF6">
    <property type="entry name" value="AAA+ ATPASE DOMAIN-CONTAINING PROTEIN-RELATED"/>
    <property type="match status" value="1"/>
</dbReference>
<name>A0A8J5XQY4_DIALT</name>
<reference evidence="2" key="1">
    <citation type="submission" date="2021-05" db="EMBL/GenBank/DDBJ databases">
        <title>The genome of the haptophyte Pavlova lutheri (Diacronema luteri, Pavlovales) - a model for lipid biosynthesis in eukaryotic algae.</title>
        <authorList>
            <person name="Hulatt C.J."/>
            <person name="Posewitz M.C."/>
        </authorList>
    </citation>
    <scope>NUCLEOTIDE SEQUENCE</scope>
    <source>
        <strain evidence="2">NIVA-4/92</strain>
    </source>
</reference>
<gene>
    <name evidence="2" type="ORF">KFE25_012367</name>
</gene>
<evidence type="ECO:0000313" key="3">
    <source>
        <dbReference type="Proteomes" id="UP000751190"/>
    </source>
</evidence>
<sequence length="931" mass="100936">MAPCRGPKDAERENRTKGVVRIAGLSLAVLRSLRDQAIALRDTQGLWIDSGRLYGSQTNPRPGGEELTTGDVFVEVVLPTLKANPQLRTYAECLEQMYEDDDDDDNYEKTGVATVYVIHTWGATFAETVSAIESTQLPGDYFFLDVFCENYKVLTGQRIATVQYLSGSFEQRIARVSRSLVVMSPWEKPACLERTWCMYEMLLTSITDAELLVATPMADQAIFHWTLLNDFNSITLRTSQLNIEETAASSEFAYDSIMQTLTRNDGGTRPGSVRIASALRHALQEHAAIFATTDEGKKLLSKGGKIKPLTHSPEAAGSELGNGPCFGSALLGFMTRWLGAPIGLNDAEVVARTAVTTRELTLGKSHPDTLVAVNHLAMVLDGLDRVAEAEALFRRSLASKEAALGPVHLETLTSAYNIARVLERKTDVEAVEEAEYLLRRTHVGREASVGPAHPVTLQSAHALASVLIRRSELDRRASPAKLEEAARLLRRVIAGREKTLGKDDVAYMASVDALARVFDAQGKADEAEALHRSVLASREKLLGSAHPDTLASLHHLGISLQRQSARLRGDAKSSLQDAAEVLISRALAGREQVLGPNAPETLASLDALAGIKFQRGNTGHAEKHYRKALEARRAVLGPEHTDTMVTCENLAAVLVADEEYAEAEKLLRVSLAGLEKTLGADSEHALHTAVKLARVLRKIGTPAGLTESAAILRGALAGYEKKLGREAAMTLVVVNDLAVSLELLAQLDEAGKLLRRALYGREKQFGTDNADTLVSAAALANVLMKMGKLEAAEALARRVYAARIQTLGSSNSATLDSMRQLARMLEERGELDEAEELYVAAHEATLKLKGEFHAEVKELQQALATLDEKREGALNAGRGAHDDAHAARARAKAGRVFRQQDAKNQTGFFKGNKAILTRGQSIVADTEPVAG</sequence>
<organism evidence="2 3">
    <name type="scientific">Diacronema lutheri</name>
    <name type="common">Unicellular marine alga</name>
    <name type="synonym">Monochrysis lutheri</name>
    <dbReference type="NCBI Taxonomy" id="2081491"/>
    <lineage>
        <taxon>Eukaryota</taxon>
        <taxon>Haptista</taxon>
        <taxon>Haptophyta</taxon>
        <taxon>Pavlovophyceae</taxon>
        <taxon>Pavlovales</taxon>
        <taxon>Pavlovaceae</taxon>
        <taxon>Diacronema</taxon>
    </lineage>
</organism>
<protein>
    <recommendedName>
        <fullName evidence="4">Kinesin light chain</fullName>
    </recommendedName>
</protein>
<dbReference type="InterPro" id="IPR053137">
    <property type="entry name" value="NLR-like"/>
</dbReference>
<dbReference type="InterPro" id="IPR011990">
    <property type="entry name" value="TPR-like_helical_dom_sf"/>
</dbReference>
<dbReference type="OrthoDB" id="626167at2759"/>
<evidence type="ECO:0008006" key="4">
    <source>
        <dbReference type="Google" id="ProtNLM"/>
    </source>
</evidence>
<comment type="caution">
    <text evidence="2">The sequence shown here is derived from an EMBL/GenBank/DDBJ whole genome shotgun (WGS) entry which is preliminary data.</text>
</comment>
<keyword evidence="3" id="KW-1185">Reference proteome</keyword>
<dbReference type="AlphaFoldDB" id="A0A8J5XQY4"/>
<dbReference type="PANTHER" id="PTHR46082">
    <property type="entry name" value="ATP/GTP-BINDING PROTEIN-RELATED"/>
    <property type="match status" value="1"/>
</dbReference>
<dbReference type="EMBL" id="JAGTXO010000011">
    <property type="protein sequence ID" value="KAG8465004.1"/>
    <property type="molecule type" value="Genomic_DNA"/>
</dbReference>
<dbReference type="Pfam" id="PF13424">
    <property type="entry name" value="TPR_12"/>
    <property type="match status" value="2"/>
</dbReference>
<evidence type="ECO:0000256" key="1">
    <source>
        <dbReference type="SAM" id="Coils"/>
    </source>
</evidence>